<dbReference type="Proteomes" id="UP000811609">
    <property type="component" value="Chromosome 2"/>
</dbReference>
<keyword evidence="2" id="KW-1185">Reference proteome</keyword>
<protein>
    <submittedName>
        <fullName evidence="1">Uncharacterized protein</fullName>
    </submittedName>
</protein>
<evidence type="ECO:0000313" key="2">
    <source>
        <dbReference type="Proteomes" id="UP000811609"/>
    </source>
</evidence>
<reference evidence="1" key="1">
    <citation type="submission" date="2020-12" db="EMBL/GenBank/DDBJ databases">
        <title>WGS assembly of Carya illinoinensis cv. Pawnee.</title>
        <authorList>
            <person name="Platts A."/>
            <person name="Shu S."/>
            <person name="Wright S."/>
            <person name="Barry K."/>
            <person name="Edger P."/>
            <person name="Pires J.C."/>
            <person name="Schmutz J."/>
        </authorList>
    </citation>
    <scope>NUCLEOTIDE SEQUENCE</scope>
    <source>
        <tissue evidence="1">Leaf</tissue>
    </source>
</reference>
<comment type="caution">
    <text evidence="1">The sequence shown here is derived from an EMBL/GenBank/DDBJ whole genome shotgun (WGS) entry which is preliminary data.</text>
</comment>
<dbReference type="AlphaFoldDB" id="A0A8T1RB52"/>
<sequence length="55" mass="6371">MRHDESMAWSSSLDSSNLNSTSGLLSLLDLNLQQDQDYYFLCRKVTHPFLLSQYT</sequence>
<proteinExistence type="predicted"/>
<gene>
    <name evidence="1" type="ORF">CIPAW_02G068000</name>
</gene>
<evidence type="ECO:0000313" key="1">
    <source>
        <dbReference type="EMBL" id="KAG6664086.1"/>
    </source>
</evidence>
<organism evidence="1 2">
    <name type="scientific">Carya illinoinensis</name>
    <name type="common">Pecan</name>
    <dbReference type="NCBI Taxonomy" id="32201"/>
    <lineage>
        <taxon>Eukaryota</taxon>
        <taxon>Viridiplantae</taxon>
        <taxon>Streptophyta</taxon>
        <taxon>Embryophyta</taxon>
        <taxon>Tracheophyta</taxon>
        <taxon>Spermatophyta</taxon>
        <taxon>Magnoliopsida</taxon>
        <taxon>eudicotyledons</taxon>
        <taxon>Gunneridae</taxon>
        <taxon>Pentapetalae</taxon>
        <taxon>rosids</taxon>
        <taxon>fabids</taxon>
        <taxon>Fagales</taxon>
        <taxon>Juglandaceae</taxon>
        <taxon>Carya</taxon>
    </lineage>
</organism>
<dbReference type="EMBL" id="CM031810">
    <property type="protein sequence ID" value="KAG6664086.1"/>
    <property type="molecule type" value="Genomic_DNA"/>
</dbReference>
<name>A0A8T1RB52_CARIL</name>
<accession>A0A8T1RB52</accession>